<feature type="domain" description="Methyltransferase type 11" evidence="1">
    <location>
        <begin position="57"/>
        <end position="152"/>
    </location>
</feature>
<organism evidence="2 3">
    <name type="scientific">Microbaculum marinisediminis</name>
    <dbReference type="NCBI Taxonomy" id="2931392"/>
    <lineage>
        <taxon>Bacteria</taxon>
        <taxon>Pseudomonadati</taxon>
        <taxon>Pseudomonadota</taxon>
        <taxon>Alphaproteobacteria</taxon>
        <taxon>Hyphomicrobiales</taxon>
        <taxon>Tepidamorphaceae</taxon>
        <taxon>Microbaculum</taxon>
    </lineage>
</organism>
<dbReference type="Gene3D" id="3.40.50.150">
    <property type="entry name" value="Vaccinia Virus protein VP39"/>
    <property type="match status" value="1"/>
</dbReference>
<name>A0AAW5QXW8_9HYPH</name>
<reference evidence="2 3" key="1">
    <citation type="submission" date="2022-04" db="EMBL/GenBank/DDBJ databases">
        <authorList>
            <person name="Ye Y.-Q."/>
            <person name="Du Z.-J."/>
        </authorList>
    </citation>
    <scope>NUCLEOTIDE SEQUENCE [LARGE SCALE GENOMIC DNA]</scope>
    <source>
        <strain evidence="2 3">A6E488</strain>
    </source>
</reference>
<dbReference type="PANTHER" id="PTHR43591:SF24">
    <property type="entry name" value="2-METHOXY-6-POLYPRENYL-1,4-BENZOQUINOL METHYLASE, MITOCHONDRIAL"/>
    <property type="match status" value="1"/>
</dbReference>
<dbReference type="Pfam" id="PF08241">
    <property type="entry name" value="Methyltransf_11"/>
    <property type="match status" value="1"/>
</dbReference>
<sequence>MQTLRNPVSTHEDFSAGPAARMWGLGGRHYDDVSFAISDALAHAAQRLAPTPGSDVLDVATGTGWTARNCARYGARVVGVDFSEELLEAARDLSENVRPPIRFAWADAEALPFDDASFDGVVSTFGVMFAPGQARAAAELARVLKSGGRLVLTTWPPGGTVETFFGIAGKYGDAPAPAASPFAWGSPAGVSALLGADFDLTFEDGVNNAYHESTQHIWDWYVRGFGPVRQMAQELEAERLDAFRTEIDAYHRHFLTETGRLHVKRDYMVTIGRRK</sequence>
<keyword evidence="2" id="KW-0808">Transferase</keyword>
<dbReference type="GO" id="GO:0008757">
    <property type="term" value="F:S-adenosylmethionine-dependent methyltransferase activity"/>
    <property type="evidence" value="ECO:0007669"/>
    <property type="project" value="InterPro"/>
</dbReference>
<dbReference type="EMBL" id="JALIDZ010000002">
    <property type="protein sequence ID" value="MCT8971296.1"/>
    <property type="molecule type" value="Genomic_DNA"/>
</dbReference>
<dbReference type="PANTHER" id="PTHR43591">
    <property type="entry name" value="METHYLTRANSFERASE"/>
    <property type="match status" value="1"/>
</dbReference>
<dbReference type="SUPFAM" id="SSF53335">
    <property type="entry name" value="S-adenosyl-L-methionine-dependent methyltransferases"/>
    <property type="match status" value="1"/>
</dbReference>
<accession>A0AAW5QXW8</accession>
<comment type="caution">
    <text evidence="2">The sequence shown here is derived from an EMBL/GenBank/DDBJ whole genome shotgun (WGS) entry which is preliminary data.</text>
</comment>
<dbReference type="CDD" id="cd02440">
    <property type="entry name" value="AdoMet_MTases"/>
    <property type="match status" value="1"/>
</dbReference>
<keyword evidence="2" id="KW-0489">Methyltransferase</keyword>
<keyword evidence="3" id="KW-1185">Reference proteome</keyword>
<evidence type="ECO:0000313" key="2">
    <source>
        <dbReference type="EMBL" id="MCT8971296.1"/>
    </source>
</evidence>
<gene>
    <name evidence="2" type="ORF">MUB46_05420</name>
</gene>
<evidence type="ECO:0000259" key="1">
    <source>
        <dbReference type="Pfam" id="PF08241"/>
    </source>
</evidence>
<proteinExistence type="predicted"/>
<dbReference type="InterPro" id="IPR029063">
    <property type="entry name" value="SAM-dependent_MTases_sf"/>
</dbReference>
<protein>
    <submittedName>
        <fullName evidence="2">Methyltransferase domain-containing protein</fullName>
    </submittedName>
</protein>
<evidence type="ECO:0000313" key="3">
    <source>
        <dbReference type="Proteomes" id="UP001320898"/>
    </source>
</evidence>
<dbReference type="InterPro" id="IPR013216">
    <property type="entry name" value="Methyltransf_11"/>
</dbReference>
<dbReference type="RefSeq" id="WP_261614861.1">
    <property type="nucleotide sequence ID" value="NZ_JALIDZ010000002.1"/>
</dbReference>
<dbReference type="GO" id="GO:0032259">
    <property type="term" value="P:methylation"/>
    <property type="evidence" value="ECO:0007669"/>
    <property type="project" value="UniProtKB-KW"/>
</dbReference>
<dbReference type="Proteomes" id="UP001320898">
    <property type="component" value="Unassembled WGS sequence"/>
</dbReference>
<dbReference type="AlphaFoldDB" id="A0AAW5QXW8"/>